<dbReference type="Proteomes" id="UP000419017">
    <property type="component" value="Unassembled WGS sequence"/>
</dbReference>
<evidence type="ECO:0000256" key="4">
    <source>
        <dbReference type="ARBA" id="ARBA00023139"/>
    </source>
</evidence>
<evidence type="ECO:0000256" key="2">
    <source>
        <dbReference type="ARBA" id="ARBA00022729"/>
    </source>
</evidence>
<dbReference type="RefSeq" id="WP_156683052.1">
    <property type="nucleotide sequence ID" value="NZ_CABWIB010000001.1"/>
</dbReference>
<name>A0A6I8MC38_9FUSO</name>
<keyword evidence="2 6" id="KW-0732">Signal</keyword>
<dbReference type="InterPro" id="IPR022387">
    <property type="entry name" value="Bind_CPR0540"/>
</dbReference>
<feature type="chain" id="PRO_5026169102" evidence="6">
    <location>
        <begin position="19"/>
        <end position="440"/>
    </location>
</feature>
<dbReference type="PANTHER" id="PTHR43649">
    <property type="entry name" value="ARABINOSE-BINDING PROTEIN-RELATED"/>
    <property type="match status" value="1"/>
</dbReference>
<dbReference type="InterPro" id="IPR050490">
    <property type="entry name" value="Bact_solute-bd_prot1"/>
</dbReference>
<reference evidence="7 8" key="1">
    <citation type="submission" date="2019-10" db="EMBL/GenBank/DDBJ databases">
        <authorList>
            <person name="Blom J."/>
        </authorList>
    </citation>
    <scope>NUCLEOTIDE SEQUENCE [LARGE SCALE GENOMIC DNA]</scope>
    <source>
        <strain evidence="7 8">ES3154-GLU</strain>
    </source>
</reference>
<dbReference type="InterPro" id="IPR006059">
    <property type="entry name" value="SBP"/>
</dbReference>
<dbReference type="SUPFAM" id="SSF53850">
    <property type="entry name" value="Periplasmic binding protein-like II"/>
    <property type="match status" value="1"/>
</dbReference>
<evidence type="ECO:0000256" key="3">
    <source>
        <dbReference type="ARBA" id="ARBA00023136"/>
    </source>
</evidence>
<accession>A0A6I8MC38</accession>
<evidence type="ECO:0000256" key="6">
    <source>
        <dbReference type="SAM" id="SignalP"/>
    </source>
</evidence>
<keyword evidence="4" id="KW-0564">Palmitate</keyword>
<keyword evidence="3" id="KW-0472">Membrane</keyword>
<dbReference type="Pfam" id="PF01547">
    <property type="entry name" value="SBP_bac_1"/>
    <property type="match status" value="1"/>
</dbReference>
<dbReference type="EMBL" id="CABWIB010000001">
    <property type="protein sequence ID" value="VWL85020.1"/>
    <property type="molecule type" value="Genomic_DNA"/>
</dbReference>
<dbReference type="PROSITE" id="PS51257">
    <property type="entry name" value="PROKAR_LIPOPROTEIN"/>
    <property type="match status" value="1"/>
</dbReference>
<proteinExistence type="predicted"/>
<evidence type="ECO:0000256" key="1">
    <source>
        <dbReference type="ARBA" id="ARBA00022475"/>
    </source>
</evidence>
<gene>
    <name evidence="7" type="ORF">OMES3154_00291</name>
</gene>
<organism evidence="7 8">
    <name type="scientific">Oceanivirga miroungae</name>
    <dbReference type="NCBI Taxonomy" id="1130046"/>
    <lineage>
        <taxon>Bacteria</taxon>
        <taxon>Fusobacteriati</taxon>
        <taxon>Fusobacteriota</taxon>
        <taxon>Fusobacteriia</taxon>
        <taxon>Fusobacteriales</taxon>
        <taxon>Leptotrichiaceae</taxon>
        <taxon>Oceanivirga</taxon>
    </lineage>
</organism>
<dbReference type="PANTHER" id="PTHR43649:SF33">
    <property type="entry name" value="POLYGALACTURONAN_RHAMNOGALACTURONAN-BINDING PROTEIN YTCQ"/>
    <property type="match status" value="1"/>
</dbReference>
<feature type="signal peptide" evidence="6">
    <location>
        <begin position="1"/>
        <end position="18"/>
    </location>
</feature>
<keyword evidence="5" id="KW-0449">Lipoprotein</keyword>
<evidence type="ECO:0000313" key="8">
    <source>
        <dbReference type="Proteomes" id="UP000419017"/>
    </source>
</evidence>
<dbReference type="Gene3D" id="3.40.190.10">
    <property type="entry name" value="Periplasmic binding protein-like II"/>
    <property type="match status" value="1"/>
</dbReference>
<dbReference type="NCBIfam" id="TIGR03850">
    <property type="entry name" value="bind_CPR_0540"/>
    <property type="match status" value="1"/>
</dbReference>
<keyword evidence="1" id="KW-1003">Cell membrane</keyword>
<evidence type="ECO:0000256" key="5">
    <source>
        <dbReference type="ARBA" id="ARBA00023288"/>
    </source>
</evidence>
<protein>
    <submittedName>
        <fullName evidence="7">Family 1 extracellular solute-binding protein</fullName>
    </submittedName>
</protein>
<keyword evidence="8" id="KW-1185">Reference proteome</keyword>
<evidence type="ECO:0000313" key="7">
    <source>
        <dbReference type="EMBL" id="VWL85020.1"/>
    </source>
</evidence>
<dbReference type="AlphaFoldDB" id="A0A6I8MC38"/>
<sequence>MKKFKVFATLLMSLAVFSCGSNTDTSKEAVKDEKVELKFSAFEGGYGDKVWPEIVKAYEEVNPKASVILTQSKTIEDELTSKIKGGQYPDVVMLATGRKAGLTENFIKEQALENLNDVLNRVVPGEQKKVSEKVEEGFINNGVTKPYGNDDLYLMPIFYSTTGLFYNKTLFEKEGFTVPTTWDEFFMLAKKAKAKGISLFTYATPSYLDSFLPSAIASVYGYEGVNKFYNFDSSIFKGEKGDKLFSILKDLFANTDKTTVSNANAQNYRKNQQLIIDGKSLFIPNGFWVVDEMKDTTPDTMKWGMMALPKLDKDRYAYSFFEQVWIPANAENKEVAKDFVAFLYSDKAAEIFAKYKAVQPINSYPYDKLPKDTQLFFELYKNGAKSIVGGFVPTEPVEGLTIQDEVYSSIDSVVNKTKSIDEYRNNLIKKFDILRKHIIK</sequence>